<evidence type="ECO:0000259" key="1">
    <source>
        <dbReference type="Pfam" id="PF12146"/>
    </source>
</evidence>
<sequence>MLQGHFIQARSGQLFVTQFGQASVDNRILFLPSLFEEMNLSRAIVAKQAQYLALYGYAVYCLDYFGTGDSEGDLAETNAETMIKDVCDTVGWLADNGARQISLWGLRMGGMIGLAGCQDVKAILPVSKIVLWKPVTNARQFMTQFLRLKQASMMMQGAPKRDWRQEILNGELVEVAGYPLTATLLSSIDSMVFPLTNQSLPKVVWMEVASTSILPAISLATSDWNQDKLVLRHFPGTAFWQVPELFQQAHLHQPMLALLEEP</sequence>
<evidence type="ECO:0000313" key="3">
    <source>
        <dbReference type="Proteomes" id="UP001501757"/>
    </source>
</evidence>
<name>A0ABP3HHC1_9ALTE</name>
<dbReference type="Gene3D" id="3.40.50.1820">
    <property type="entry name" value="alpha/beta hydrolase"/>
    <property type="match status" value="1"/>
</dbReference>
<keyword evidence="3" id="KW-1185">Reference proteome</keyword>
<dbReference type="EMBL" id="BAAAEI010000023">
    <property type="protein sequence ID" value="GAA0369710.1"/>
    <property type="molecule type" value="Genomic_DNA"/>
</dbReference>
<organism evidence="2 3">
    <name type="scientific">Bowmanella denitrificans</name>
    <dbReference type="NCBI Taxonomy" id="366582"/>
    <lineage>
        <taxon>Bacteria</taxon>
        <taxon>Pseudomonadati</taxon>
        <taxon>Pseudomonadota</taxon>
        <taxon>Gammaproteobacteria</taxon>
        <taxon>Alteromonadales</taxon>
        <taxon>Alteromonadaceae</taxon>
        <taxon>Bowmanella</taxon>
    </lineage>
</organism>
<comment type="caution">
    <text evidence="2">The sequence shown here is derived from an EMBL/GenBank/DDBJ whole genome shotgun (WGS) entry which is preliminary data.</text>
</comment>
<dbReference type="Proteomes" id="UP001501757">
    <property type="component" value="Unassembled WGS sequence"/>
</dbReference>
<dbReference type="InterPro" id="IPR022742">
    <property type="entry name" value="Hydrolase_4"/>
</dbReference>
<dbReference type="InterPro" id="IPR029058">
    <property type="entry name" value="AB_hydrolase_fold"/>
</dbReference>
<proteinExistence type="predicted"/>
<dbReference type="SUPFAM" id="SSF53474">
    <property type="entry name" value="alpha/beta-Hydrolases"/>
    <property type="match status" value="1"/>
</dbReference>
<dbReference type="RefSeq" id="WP_343847021.1">
    <property type="nucleotide sequence ID" value="NZ_BAAAEI010000023.1"/>
</dbReference>
<dbReference type="Pfam" id="PF12146">
    <property type="entry name" value="Hydrolase_4"/>
    <property type="match status" value="1"/>
</dbReference>
<accession>A0ABP3HHC1</accession>
<reference evidence="3" key="1">
    <citation type="journal article" date="2019" name="Int. J. Syst. Evol. Microbiol.">
        <title>The Global Catalogue of Microorganisms (GCM) 10K type strain sequencing project: providing services to taxonomists for standard genome sequencing and annotation.</title>
        <authorList>
            <consortium name="The Broad Institute Genomics Platform"/>
            <consortium name="The Broad Institute Genome Sequencing Center for Infectious Disease"/>
            <person name="Wu L."/>
            <person name="Ma J."/>
        </authorList>
    </citation>
    <scope>NUCLEOTIDE SEQUENCE [LARGE SCALE GENOMIC DNA]</scope>
    <source>
        <strain evidence="3">JCM 13378</strain>
    </source>
</reference>
<gene>
    <name evidence="2" type="ORF">GCM10009092_37480</name>
</gene>
<protein>
    <recommendedName>
        <fullName evidence="1">Serine aminopeptidase S33 domain-containing protein</fullName>
    </recommendedName>
</protein>
<evidence type="ECO:0000313" key="2">
    <source>
        <dbReference type="EMBL" id="GAA0369710.1"/>
    </source>
</evidence>
<feature type="domain" description="Serine aminopeptidase S33" evidence="1">
    <location>
        <begin position="45"/>
        <end position="148"/>
    </location>
</feature>